<feature type="domain" description="Peptidase C19 ubiquitin carboxyl-terminal hydrolase" evidence="4">
    <location>
        <begin position="21"/>
        <end position="297"/>
    </location>
</feature>
<keyword evidence="2" id="KW-0378">Hydrolase</keyword>
<keyword evidence="6" id="KW-1185">Reference proteome</keyword>
<dbReference type="InterPro" id="IPR052398">
    <property type="entry name" value="Ubiquitin_hydrolase_53/54"/>
</dbReference>
<dbReference type="GO" id="GO:0016579">
    <property type="term" value="P:protein deubiquitination"/>
    <property type="evidence" value="ECO:0007669"/>
    <property type="project" value="InterPro"/>
</dbReference>
<evidence type="ECO:0000256" key="1">
    <source>
        <dbReference type="ARBA" id="ARBA00022786"/>
    </source>
</evidence>
<dbReference type="EMBL" id="JAKMXF010000300">
    <property type="protein sequence ID" value="KAI6652151.1"/>
    <property type="molecule type" value="Genomic_DNA"/>
</dbReference>
<proteinExistence type="predicted"/>
<reference evidence="5 6" key="1">
    <citation type="journal article" date="2023" name="BMC Biol.">
        <title>The compact genome of the sponge Oopsacas minuta (Hexactinellida) is lacking key metazoan core genes.</title>
        <authorList>
            <person name="Santini S."/>
            <person name="Schenkelaars Q."/>
            <person name="Jourda C."/>
            <person name="Duchesne M."/>
            <person name="Belahbib H."/>
            <person name="Rocher C."/>
            <person name="Selva M."/>
            <person name="Riesgo A."/>
            <person name="Vervoort M."/>
            <person name="Leys S.P."/>
            <person name="Kodjabachian L."/>
            <person name="Le Bivic A."/>
            <person name="Borchiellini C."/>
            <person name="Claverie J.M."/>
            <person name="Renard E."/>
        </authorList>
    </citation>
    <scope>NUCLEOTIDE SEQUENCE [LARGE SCALE GENOMIC DNA]</scope>
    <source>
        <strain evidence="5">SPO-2</strain>
    </source>
</reference>
<accession>A0AAV7JVW2</accession>
<dbReference type="Gene3D" id="3.90.70.10">
    <property type="entry name" value="Cysteine proteinases"/>
    <property type="match status" value="1"/>
</dbReference>
<dbReference type="SUPFAM" id="SSF54001">
    <property type="entry name" value="Cysteine proteinases"/>
    <property type="match status" value="1"/>
</dbReference>
<dbReference type="PANTHER" id="PTHR22975">
    <property type="entry name" value="UBIQUITIN SPECIFIC PROTEINASE"/>
    <property type="match status" value="1"/>
</dbReference>
<dbReference type="Proteomes" id="UP001165289">
    <property type="component" value="Unassembled WGS sequence"/>
</dbReference>
<organism evidence="5 6">
    <name type="scientific">Oopsacas minuta</name>
    <dbReference type="NCBI Taxonomy" id="111878"/>
    <lineage>
        <taxon>Eukaryota</taxon>
        <taxon>Metazoa</taxon>
        <taxon>Porifera</taxon>
        <taxon>Hexactinellida</taxon>
        <taxon>Hexasterophora</taxon>
        <taxon>Lyssacinosida</taxon>
        <taxon>Leucopsacidae</taxon>
        <taxon>Oopsacas</taxon>
    </lineage>
</organism>
<evidence type="ECO:0000313" key="6">
    <source>
        <dbReference type="Proteomes" id="UP001165289"/>
    </source>
</evidence>
<dbReference type="Pfam" id="PF00443">
    <property type="entry name" value="UCH"/>
    <property type="match status" value="1"/>
</dbReference>
<evidence type="ECO:0000256" key="2">
    <source>
        <dbReference type="ARBA" id="ARBA00022801"/>
    </source>
</evidence>
<evidence type="ECO:0000259" key="4">
    <source>
        <dbReference type="Pfam" id="PF00443"/>
    </source>
</evidence>
<feature type="region of interest" description="Disordered" evidence="3">
    <location>
        <begin position="1246"/>
        <end position="1268"/>
    </location>
</feature>
<gene>
    <name evidence="5" type="ORF">LOD99_4696</name>
</gene>
<dbReference type="InterPro" id="IPR038765">
    <property type="entry name" value="Papain-like_cys_pep_sf"/>
</dbReference>
<comment type="caution">
    <text evidence="5">The sequence shown here is derived from an EMBL/GenBank/DDBJ whole genome shotgun (WGS) entry which is preliminary data.</text>
</comment>
<sequence length="1383" mass="155283">MDTSYVSETDTRSSDPPRALFLTSIIQLLWETDAFRKRFRTVKHHSNCKYTSCFFCALKSIFPNFQHHKYPGLPPNIVQRAATILQSDSAVSFDSASLALSSLLSSLNTCLSTPLGQELFGVEIDEVLACECGYKAKTNSVLKYFLSISVEMFYLQANAMRQTERLNTQIDPRYFTRILRELNLSLLTLSCPNNTNCSRLIKPSLQLINSPPLLAFEIAWDRGEVDVSDKLDTLLNSLATSLSLEDLLTSSQQYGDKKRYELTAMLCLFESSEVLFTFHSANLSWVRIDLESVKLADGTFPQLLFYMKQNLYLPILLLYSDPDYILPRSSVLVLSQPQLSSSSEESRSHLSNAWRDEEQNTSHWKEGNSSYLQHITDSLQNHTALTDDTHSYGYLDFGLAASEPHAGIINLNNSSPSILRSDGSFKDQHENFQPTKVYVHSPYTEKRTIYPNEGEVMSSCSDSLSLSPNPAPLRAPSKRKTCQKHVPSIPTPFALLWELEVFRKSLQRVQGHVCTLKTCVFCVYQLILDRFDYKDIPVVPPELLRRVMAICFEKQEGYNLGLSFDGIHKTYEELLVRIHYNLTGSGEVTSCSAPHCLTHQKFSSNFILHGNCQCGHSLELSHSLELVYSISAQSLIEESRKISNSSKSSRSNSREFETILKLIGSLQDTQPCPNPNCKAPLRIQRTLTNKPDVFTISLNWDGLPITSQCLHDVINSIGTSLYLDDIFDHTQPFLKFRPFYLTAIVARNDPKYAFFFNHSTLHAWYCLDDAKITTLGDKWGSVNNALHSIPYQAILLVYIDPLFSQLQTDSALTESVLSPGAEGEKIGREFLFPRTPDSVSSCNNVHGSPESMYSSDAELFQWRAGERISYPATNSGKILFDKLHSAGQDSDNELDSSLVIHEELGTFRIVEGADGEKRALIDLISPTSDIPATEDNLTTPPALLLLWQLDVFRNIITGITKHQCEGESCIVCALKTVQYSTDPNLTPEALNTILSHKSLLQRMGQGPQSFFQDVLTRLHNCLCTENYFTGDYNISEMCCSSLCIAHQKLSLRLEISERGRNSENNDLFLLELSAPELIRSIRSLNKETSTAAGSIRVMQLFTQATRSLLEQSVGNNKRTFSLLNDPEIICLSLTWDGEPSRDEVTEFYELISTAIQPADLFHHTHNKYIAKRMYYLVGIVTQGPSSSETWFYHQKYRSWTHFSGRTLAVSQLGPQLSLVWHSCKASTNTYAPIFLLYSNPSVNPHSQESTSPLATAPKHPSQYNTLTPSKPLFHEDFVVISSERNRVSPFSVQQGVDEALSFLDATIKYEEMNLTPSPVSVHRNPVVSVKSSSLERSGTLDSEILSVISDNDVQASSHSPLLSSLSDHPFSTSIFSPISFEVC</sequence>
<protein>
    <recommendedName>
        <fullName evidence="4">Peptidase C19 ubiquitin carboxyl-terminal hydrolase domain-containing protein</fullName>
    </recommendedName>
</protein>
<dbReference type="InterPro" id="IPR001394">
    <property type="entry name" value="Peptidase_C19_UCH"/>
</dbReference>
<dbReference type="GO" id="GO:0004843">
    <property type="term" value="F:cysteine-type deubiquitinase activity"/>
    <property type="evidence" value="ECO:0007669"/>
    <property type="project" value="InterPro"/>
</dbReference>
<evidence type="ECO:0000313" key="5">
    <source>
        <dbReference type="EMBL" id="KAI6652151.1"/>
    </source>
</evidence>
<keyword evidence="1" id="KW-0833">Ubl conjugation pathway</keyword>
<name>A0AAV7JVW2_9METZ</name>
<dbReference type="PANTHER" id="PTHR22975:SF9">
    <property type="entry name" value="ECHINUS SPLICE FORM 3"/>
    <property type="match status" value="1"/>
</dbReference>
<evidence type="ECO:0000256" key="3">
    <source>
        <dbReference type="SAM" id="MobiDB-lite"/>
    </source>
</evidence>